<sequence length="141" mass="16026">MLKYSTTLLVLGLLLACNSESIKESKNTECAKNKHCNYSGGYSIALENENITPETQFHIVFSAPKNIKIQQAKLEGINMYMGSIPLFFEYKEGAWRATTMVGACAEPIMQWRLTLDFLDQTKSVNNDKAQNTLLYYFTSKY</sequence>
<proteinExistence type="predicted"/>
<reference evidence="1 2" key="1">
    <citation type="submission" date="2016-10" db="EMBL/GenBank/DDBJ databases">
        <authorList>
            <person name="de Groot N.N."/>
        </authorList>
    </citation>
    <scope>NUCLEOTIDE SEQUENCE [LARGE SCALE GENOMIC DNA]</scope>
    <source>
        <strain evidence="1 2">DSM 6059</strain>
    </source>
</reference>
<accession>A0A1I1P9A8</accession>
<dbReference type="PROSITE" id="PS51257">
    <property type="entry name" value="PROKAR_LIPOPROTEIN"/>
    <property type="match status" value="1"/>
</dbReference>
<organism evidence="1 2">
    <name type="scientific">Pseudoalteromonas denitrificans DSM 6059</name>
    <dbReference type="NCBI Taxonomy" id="1123010"/>
    <lineage>
        <taxon>Bacteria</taxon>
        <taxon>Pseudomonadati</taxon>
        <taxon>Pseudomonadota</taxon>
        <taxon>Gammaproteobacteria</taxon>
        <taxon>Alteromonadales</taxon>
        <taxon>Pseudoalteromonadaceae</taxon>
        <taxon>Pseudoalteromonas</taxon>
    </lineage>
</organism>
<dbReference type="AlphaFoldDB" id="A0A1I1P9A8"/>
<gene>
    <name evidence="1" type="ORF">SAMN02745724_03367</name>
</gene>
<dbReference type="EMBL" id="FOLO01000030">
    <property type="protein sequence ID" value="SFD06484.1"/>
    <property type="molecule type" value="Genomic_DNA"/>
</dbReference>
<evidence type="ECO:0000313" key="1">
    <source>
        <dbReference type="EMBL" id="SFD06484.1"/>
    </source>
</evidence>
<name>A0A1I1P9A8_9GAMM</name>
<evidence type="ECO:0008006" key="3">
    <source>
        <dbReference type="Google" id="ProtNLM"/>
    </source>
</evidence>
<protein>
    <recommendedName>
        <fullName evidence="3">Lipoprotein</fullName>
    </recommendedName>
</protein>
<dbReference type="OrthoDB" id="6238758at2"/>
<dbReference type="Proteomes" id="UP000198862">
    <property type="component" value="Unassembled WGS sequence"/>
</dbReference>
<dbReference type="STRING" id="1123010.SAMN02745724_03367"/>
<dbReference type="RefSeq" id="WP_091986908.1">
    <property type="nucleotide sequence ID" value="NZ_FOLO01000030.1"/>
</dbReference>
<keyword evidence="2" id="KW-1185">Reference proteome</keyword>
<evidence type="ECO:0000313" key="2">
    <source>
        <dbReference type="Proteomes" id="UP000198862"/>
    </source>
</evidence>